<keyword evidence="2" id="KW-1003">Cell membrane</keyword>
<reference evidence="10 11" key="1">
    <citation type="submission" date="2022-12" db="EMBL/GenBank/DDBJ databases">
        <title>Metagenome assembled genome from gulf of manar.</title>
        <authorList>
            <person name="Kohli P."/>
            <person name="Pk S."/>
            <person name="Venkata Ramana C."/>
            <person name="Sasikala C."/>
        </authorList>
    </citation>
    <scope>NUCLEOTIDE SEQUENCE [LARGE SCALE GENOMIC DNA]</scope>
    <source>
        <strain evidence="10">JB008</strain>
    </source>
</reference>
<evidence type="ECO:0000256" key="1">
    <source>
        <dbReference type="ARBA" id="ARBA00004651"/>
    </source>
</evidence>
<feature type="transmembrane region" description="Helical" evidence="7">
    <location>
        <begin position="391"/>
        <end position="410"/>
    </location>
</feature>
<evidence type="ECO:0000256" key="5">
    <source>
        <dbReference type="ARBA" id="ARBA00023136"/>
    </source>
</evidence>
<evidence type="ECO:0000256" key="6">
    <source>
        <dbReference type="ARBA" id="ARBA00038076"/>
    </source>
</evidence>
<accession>A0AAJ1ICS7</accession>
<gene>
    <name evidence="10" type="ORF">PQJ61_09160</name>
</gene>
<evidence type="ECO:0000313" key="11">
    <source>
        <dbReference type="Proteomes" id="UP001221217"/>
    </source>
</evidence>
<feature type="domain" description="ABC3 transporter permease C-terminal" evidence="8">
    <location>
        <begin position="307"/>
        <end position="418"/>
    </location>
</feature>
<organism evidence="10 11">
    <name type="scientific">Candidatus Thalassospirochaeta sargassi</name>
    <dbReference type="NCBI Taxonomy" id="3119039"/>
    <lineage>
        <taxon>Bacteria</taxon>
        <taxon>Pseudomonadati</taxon>
        <taxon>Spirochaetota</taxon>
        <taxon>Spirochaetia</taxon>
        <taxon>Spirochaetales</taxon>
        <taxon>Spirochaetaceae</taxon>
        <taxon>Candidatus Thalassospirochaeta</taxon>
    </lineage>
</organism>
<dbReference type="Pfam" id="PF12704">
    <property type="entry name" value="MacB_PCD"/>
    <property type="match status" value="1"/>
</dbReference>
<feature type="transmembrane region" description="Helical" evidence="7">
    <location>
        <begin position="352"/>
        <end position="379"/>
    </location>
</feature>
<comment type="subcellular location">
    <subcellularLocation>
        <location evidence="1">Cell membrane</location>
        <topology evidence="1">Multi-pass membrane protein</topology>
    </subcellularLocation>
</comment>
<evidence type="ECO:0000259" key="9">
    <source>
        <dbReference type="Pfam" id="PF12704"/>
    </source>
</evidence>
<dbReference type="InterPro" id="IPR025857">
    <property type="entry name" value="MacB_PCD"/>
</dbReference>
<proteinExistence type="inferred from homology"/>
<name>A0AAJ1ICS7_9SPIO</name>
<dbReference type="AlphaFoldDB" id="A0AAJ1ICS7"/>
<evidence type="ECO:0000313" key="10">
    <source>
        <dbReference type="EMBL" id="MDC7226918.1"/>
    </source>
</evidence>
<comment type="similarity">
    <text evidence="6">Belongs to the ABC-4 integral membrane protein family.</text>
</comment>
<dbReference type="InterPro" id="IPR050250">
    <property type="entry name" value="Macrolide_Exporter_MacB"/>
</dbReference>
<evidence type="ECO:0000256" key="2">
    <source>
        <dbReference type="ARBA" id="ARBA00022475"/>
    </source>
</evidence>
<evidence type="ECO:0000256" key="3">
    <source>
        <dbReference type="ARBA" id="ARBA00022692"/>
    </source>
</evidence>
<dbReference type="PANTHER" id="PTHR30572">
    <property type="entry name" value="MEMBRANE COMPONENT OF TRANSPORTER-RELATED"/>
    <property type="match status" value="1"/>
</dbReference>
<feature type="domain" description="MacB-like periplasmic core" evidence="9">
    <location>
        <begin position="39"/>
        <end position="265"/>
    </location>
</feature>
<keyword evidence="5 7" id="KW-0472">Membrane</keyword>
<evidence type="ECO:0000256" key="7">
    <source>
        <dbReference type="SAM" id="Phobius"/>
    </source>
</evidence>
<evidence type="ECO:0000259" key="8">
    <source>
        <dbReference type="Pfam" id="PF02687"/>
    </source>
</evidence>
<dbReference type="Proteomes" id="UP001221217">
    <property type="component" value="Unassembled WGS sequence"/>
</dbReference>
<keyword evidence="3 7" id="KW-0812">Transmembrane</keyword>
<feature type="transmembrane region" description="Helical" evidence="7">
    <location>
        <begin position="303"/>
        <end position="328"/>
    </location>
</feature>
<feature type="transmembrane region" description="Helical" evidence="7">
    <location>
        <begin position="40"/>
        <end position="61"/>
    </location>
</feature>
<comment type="caution">
    <text evidence="10">The sequence shown here is derived from an EMBL/GenBank/DDBJ whole genome shotgun (WGS) entry which is preliminary data.</text>
</comment>
<dbReference type="PANTHER" id="PTHR30572:SF4">
    <property type="entry name" value="ABC TRANSPORTER PERMEASE YTRF"/>
    <property type="match status" value="1"/>
</dbReference>
<dbReference type="Pfam" id="PF02687">
    <property type="entry name" value="FtsX"/>
    <property type="match status" value="1"/>
</dbReference>
<dbReference type="GO" id="GO:0005886">
    <property type="term" value="C:plasma membrane"/>
    <property type="evidence" value="ECO:0007669"/>
    <property type="project" value="UniProtKB-SubCell"/>
</dbReference>
<keyword evidence="4 7" id="KW-1133">Transmembrane helix</keyword>
<evidence type="ECO:0000256" key="4">
    <source>
        <dbReference type="ARBA" id="ARBA00022989"/>
    </source>
</evidence>
<dbReference type="InterPro" id="IPR003838">
    <property type="entry name" value="ABC3_permease_C"/>
</dbReference>
<sequence length="427" mass="46296">MTAGNSVNQDKNSKRKNRVKVNNLLTEAGSAIISNKSRTVLTLLGIVIGISSVITVLAAGAGGRSIIMKEFEGLSPTALQIGINWEAYSLNRSYKIDTLSARDIEDLEEYAPHLTAIAPLQQMKTELKAGDREKQLTVTGTTEAYIEYVDVKLESGRIMTTDEVERQEKVAIIGHLIKEEFFPDSDAVGQYIRAFGVPVKIVGVLEYKEKTDTVSLSNPDETFNNAFVVPISLFKRLFGGDGSYWDVMAKATSIEDIPRARSEILRVLARNHGKWNEQTDKFSVTSMKEQLEMINTVITTITIGVAVLAGIALLVAAIGIMNIMLVSVKERTREIGIRKALGARESDIRLQFLIETLILCGGGGLGGLGLSVLAAFIIGKAASWPVIMDPGTAAAAVILSLVTGLLSGFYPAARAAKLIPHEALRYE</sequence>
<dbReference type="EMBL" id="JAQQAL010000019">
    <property type="protein sequence ID" value="MDC7226918.1"/>
    <property type="molecule type" value="Genomic_DNA"/>
</dbReference>
<dbReference type="GO" id="GO:0022857">
    <property type="term" value="F:transmembrane transporter activity"/>
    <property type="evidence" value="ECO:0007669"/>
    <property type="project" value="TreeGrafter"/>
</dbReference>
<protein>
    <submittedName>
        <fullName evidence="10">ABC transporter permease</fullName>
    </submittedName>
</protein>